<dbReference type="OrthoDB" id="201961at2157"/>
<dbReference type="EMBL" id="JAGGLC010000002">
    <property type="protein sequence ID" value="MBP1986892.1"/>
    <property type="molecule type" value="Genomic_DNA"/>
</dbReference>
<evidence type="ECO:0000256" key="1">
    <source>
        <dbReference type="SAM" id="MobiDB-lite"/>
    </source>
</evidence>
<feature type="region of interest" description="Disordered" evidence="1">
    <location>
        <begin position="55"/>
        <end position="89"/>
    </location>
</feature>
<evidence type="ECO:0000313" key="3">
    <source>
        <dbReference type="Proteomes" id="UP000823736"/>
    </source>
</evidence>
<dbReference type="Pfam" id="PF24113">
    <property type="entry name" value="DUF7387"/>
    <property type="match status" value="1"/>
</dbReference>
<dbReference type="RefSeq" id="WP_209491167.1">
    <property type="nucleotide sequence ID" value="NZ_JAGGLC010000002.1"/>
</dbReference>
<feature type="region of interest" description="Disordered" evidence="1">
    <location>
        <begin position="1"/>
        <end position="24"/>
    </location>
</feature>
<accession>A0A8T4GXJ3</accession>
<evidence type="ECO:0000313" key="2">
    <source>
        <dbReference type="EMBL" id="MBP1986892.1"/>
    </source>
</evidence>
<dbReference type="Proteomes" id="UP000823736">
    <property type="component" value="Unassembled WGS sequence"/>
</dbReference>
<protein>
    <submittedName>
        <fullName evidence="2">Putative RNase H-like HicB family nuclease</fullName>
    </submittedName>
</protein>
<feature type="compositionally biased region" description="Polar residues" evidence="1">
    <location>
        <begin position="11"/>
        <end position="24"/>
    </location>
</feature>
<proteinExistence type="predicted"/>
<feature type="compositionally biased region" description="Acidic residues" evidence="1">
    <location>
        <begin position="66"/>
        <end position="77"/>
    </location>
</feature>
<reference evidence="2" key="1">
    <citation type="submission" date="2021-03" db="EMBL/GenBank/DDBJ databases">
        <title>Genomic Encyclopedia of Type Strains, Phase IV (KMG-IV): sequencing the most valuable type-strain genomes for metagenomic binning, comparative biology and taxonomic classification.</title>
        <authorList>
            <person name="Goeker M."/>
        </authorList>
    </citation>
    <scope>NUCLEOTIDE SEQUENCE</scope>
    <source>
        <strain evidence="2">DSM 26232</strain>
    </source>
</reference>
<keyword evidence="3" id="KW-1185">Reference proteome</keyword>
<gene>
    <name evidence="2" type="ORF">J2753_001386</name>
</gene>
<comment type="caution">
    <text evidence="2">The sequence shown here is derived from an EMBL/GenBank/DDBJ whole genome shotgun (WGS) entry which is preliminary data.</text>
</comment>
<name>A0A8T4GXJ3_9EURY</name>
<dbReference type="InterPro" id="IPR055811">
    <property type="entry name" value="DUF7387"/>
</dbReference>
<dbReference type="AlphaFoldDB" id="A0A8T4GXJ3"/>
<organism evidence="2 3">
    <name type="scientific">Halolamina salifodinae</name>
    <dbReference type="NCBI Taxonomy" id="1202767"/>
    <lineage>
        <taxon>Archaea</taxon>
        <taxon>Methanobacteriati</taxon>
        <taxon>Methanobacteriota</taxon>
        <taxon>Stenosarchaea group</taxon>
        <taxon>Halobacteria</taxon>
        <taxon>Halobacteriales</taxon>
        <taxon>Haloferacaceae</taxon>
    </lineage>
</organism>
<sequence length="89" mass="9473">MSIDSEGNPGRTPSITLTENPDGNWTARNLVEEVSAQGETREEALDNLDDVVAAVRGGGGRKPTEEELQELGIDPEENVSGGELPDVLK</sequence>